<feature type="region of interest" description="Disordered" evidence="1">
    <location>
        <begin position="17"/>
        <end position="45"/>
    </location>
</feature>
<dbReference type="EMBL" id="CP018911">
    <property type="protein sequence ID" value="AZU05015.1"/>
    <property type="molecule type" value="Genomic_DNA"/>
</dbReference>
<feature type="compositionally biased region" description="Basic and acidic residues" evidence="1">
    <location>
        <begin position="36"/>
        <end position="45"/>
    </location>
</feature>
<reference evidence="2 3" key="1">
    <citation type="submission" date="2016-12" db="EMBL/GenBank/DDBJ databases">
        <title>The genome of dimorphic prosthecate Glycocaulis alkaliphilus 6b-8t, isolated from crude oil dictates its adaptability in petroleum environments.</title>
        <authorList>
            <person name="Wu X.-L."/>
            <person name="Geng S."/>
        </authorList>
    </citation>
    <scope>NUCLEOTIDE SEQUENCE [LARGE SCALE GENOMIC DNA]</scope>
    <source>
        <strain evidence="2 3">6B-8</strain>
    </source>
</reference>
<dbReference type="KEGG" id="gak:X907_2501"/>
<evidence type="ECO:0000256" key="1">
    <source>
        <dbReference type="SAM" id="MobiDB-lite"/>
    </source>
</evidence>
<name>A0A3T0ECJ2_9PROT</name>
<dbReference type="AlphaFoldDB" id="A0A3T0ECJ2"/>
<protein>
    <submittedName>
        <fullName evidence="2">Uncharacterized protein</fullName>
    </submittedName>
</protein>
<organism evidence="2 3">
    <name type="scientific">Glycocaulis alkaliphilus</name>
    <dbReference type="NCBI Taxonomy" id="1434191"/>
    <lineage>
        <taxon>Bacteria</taxon>
        <taxon>Pseudomonadati</taxon>
        <taxon>Pseudomonadota</taxon>
        <taxon>Alphaproteobacteria</taxon>
        <taxon>Maricaulales</taxon>
        <taxon>Maricaulaceae</taxon>
        <taxon>Glycocaulis</taxon>
    </lineage>
</organism>
<accession>A0A3T0ECJ2</accession>
<sequence length="45" mass="4853">MRTNLVSLRYHLCAGPQKARSTRVAHAPDAGLPAGREADHGRSVE</sequence>
<evidence type="ECO:0000313" key="3">
    <source>
        <dbReference type="Proteomes" id="UP000286954"/>
    </source>
</evidence>
<gene>
    <name evidence="2" type="ORF">X907_2501</name>
</gene>
<proteinExistence type="predicted"/>
<dbReference type="Proteomes" id="UP000286954">
    <property type="component" value="Chromosome"/>
</dbReference>
<keyword evidence="3" id="KW-1185">Reference proteome</keyword>
<evidence type="ECO:0000313" key="2">
    <source>
        <dbReference type="EMBL" id="AZU05015.1"/>
    </source>
</evidence>